<dbReference type="Proteomes" id="UP000002432">
    <property type="component" value="Chromosome"/>
</dbReference>
<feature type="domain" description="NAD-dependent epimerase/dehydratase" evidence="1">
    <location>
        <begin position="7"/>
        <end position="252"/>
    </location>
</feature>
<proteinExistence type="predicted"/>
<dbReference type="Gene3D" id="3.40.50.720">
    <property type="entry name" value="NAD(P)-binding Rossmann-like Domain"/>
    <property type="match status" value="1"/>
</dbReference>
<dbReference type="SUPFAM" id="SSF51735">
    <property type="entry name" value="NAD(P)-binding Rossmann-fold domains"/>
    <property type="match status" value="1"/>
</dbReference>
<dbReference type="HOGENOM" id="CLU_775644_0_0_0"/>
<accession>Q1IPF2</accession>
<protein>
    <submittedName>
        <fullName evidence="2">NAD-dependent epimerase/dehydratase</fullName>
    </submittedName>
</protein>
<dbReference type="InterPro" id="IPR050177">
    <property type="entry name" value="Lipid_A_modif_metabolic_enz"/>
</dbReference>
<keyword evidence="3" id="KW-1185">Reference proteome</keyword>
<dbReference type="STRING" id="204669.Acid345_2247"/>
<name>Q1IPF2_KORVE</name>
<reference evidence="2 3" key="1">
    <citation type="journal article" date="2009" name="Appl. Environ. Microbiol.">
        <title>Three genomes from the phylum Acidobacteria provide insight into the lifestyles of these microorganisms in soils.</title>
        <authorList>
            <person name="Ward N.L."/>
            <person name="Challacombe J.F."/>
            <person name="Janssen P.H."/>
            <person name="Henrissat B."/>
            <person name="Coutinho P.M."/>
            <person name="Wu M."/>
            <person name="Xie G."/>
            <person name="Haft D.H."/>
            <person name="Sait M."/>
            <person name="Badger J."/>
            <person name="Barabote R.D."/>
            <person name="Bradley B."/>
            <person name="Brettin T.S."/>
            <person name="Brinkac L.M."/>
            <person name="Bruce D."/>
            <person name="Creasy T."/>
            <person name="Daugherty S.C."/>
            <person name="Davidsen T.M."/>
            <person name="DeBoy R.T."/>
            <person name="Detter J.C."/>
            <person name="Dodson R.J."/>
            <person name="Durkin A.S."/>
            <person name="Ganapathy A."/>
            <person name="Gwinn-Giglio M."/>
            <person name="Han C.S."/>
            <person name="Khouri H."/>
            <person name="Kiss H."/>
            <person name="Kothari S.P."/>
            <person name="Madupu R."/>
            <person name="Nelson K.E."/>
            <person name="Nelson W.C."/>
            <person name="Paulsen I."/>
            <person name="Penn K."/>
            <person name="Ren Q."/>
            <person name="Rosovitz M.J."/>
            <person name="Selengut J.D."/>
            <person name="Shrivastava S."/>
            <person name="Sullivan S.A."/>
            <person name="Tapia R."/>
            <person name="Thompson L.S."/>
            <person name="Watkins K.L."/>
            <person name="Yang Q."/>
            <person name="Yu C."/>
            <person name="Zafar N."/>
            <person name="Zhou L."/>
            <person name="Kuske C.R."/>
        </authorList>
    </citation>
    <scope>NUCLEOTIDE SEQUENCE [LARGE SCALE GENOMIC DNA]</scope>
    <source>
        <strain evidence="2 3">Ellin345</strain>
    </source>
</reference>
<sequence length="357" mass="39335">MSTRPAVIVTGVAGNLGRRLLLQLGDFDVTGVDVRAPEGASLGRFEQMDLGTESASTQLIDLLRATGATTVVHLAFIVDPLRSGVLDEQHMWQVNVAGTARVMEAISVVNRYGGAVSKFIYPSSVAVYGPETDDLVDENSPLKARSLPYALHKQECEEVVRYRQEWMTGCRTYMLRPHIFAGATVENYMIGTLRGTFFGNGKRAARMKDEGKRLPALLPWGKQYLEKKIQFAHVDDVARLIAHLLRRPPDNDPQLTVLNVAGRGEPLTIQQCTQIAGTKIRRVPSQRIARIIAQKMWDWGISGAPPEALPYMMGSYTMNTSRLKAFLGAEYENVIQFTVEGALRDSVQANAESASAS</sequence>
<evidence type="ECO:0000313" key="3">
    <source>
        <dbReference type="Proteomes" id="UP000002432"/>
    </source>
</evidence>
<dbReference type="InterPro" id="IPR001509">
    <property type="entry name" value="Epimerase_deHydtase"/>
</dbReference>
<dbReference type="PANTHER" id="PTHR43245">
    <property type="entry name" value="BIFUNCTIONAL POLYMYXIN RESISTANCE PROTEIN ARNA"/>
    <property type="match status" value="1"/>
</dbReference>
<evidence type="ECO:0000259" key="1">
    <source>
        <dbReference type="Pfam" id="PF01370"/>
    </source>
</evidence>
<dbReference type="eggNOG" id="COG0451">
    <property type="taxonomic scope" value="Bacteria"/>
</dbReference>
<dbReference type="EMBL" id="CP000360">
    <property type="protein sequence ID" value="ABF41248.1"/>
    <property type="molecule type" value="Genomic_DNA"/>
</dbReference>
<gene>
    <name evidence="2" type="ordered locus">Acid345_2247</name>
</gene>
<dbReference type="OrthoDB" id="9809586at2"/>
<dbReference type="KEGG" id="aba:Acid345_2247"/>
<dbReference type="InterPro" id="IPR036291">
    <property type="entry name" value="NAD(P)-bd_dom_sf"/>
</dbReference>
<dbReference type="AlphaFoldDB" id="Q1IPF2"/>
<organism evidence="2 3">
    <name type="scientific">Koribacter versatilis (strain Ellin345)</name>
    <dbReference type="NCBI Taxonomy" id="204669"/>
    <lineage>
        <taxon>Bacteria</taxon>
        <taxon>Pseudomonadati</taxon>
        <taxon>Acidobacteriota</taxon>
        <taxon>Terriglobia</taxon>
        <taxon>Terriglobales</taxon>
        <taxon>Candidatus Korobacteraceae</taxon>
        <taxon>Candidatus Korobacter</taxon>
    </lineage>
</organism>
<dbReference type="EnsemblBacteria" id="ABF41248">
    <property type="protein sequence ID" value="ABF41248"/>
    <property type="gene ID" value="Acid345_2247"/>
</dbReference>
<evidence type="ECO:0000313" key="2">
    <source>
        <dbReference type="EMBL" id="ABF41248.1"/>
    </source>
</evidence>
<dbReference type="Pfam" id="PF01370">
    <property type="entry name" value="Epimerase"/>
    <property type="match status" value="1"/>
</dbReference>
<dbReference type="RefSeq" id="WP_011523049.1">
    <property type="nucleotide sequence ID" value="NC_008009.1"/>
</dbReference>